<comment type="caution">
    <text evidence="1">The sequence shown here is derived from an EMBL/GenBank/DDBJ whole genome shotgun (WGS) entry which is preliminary data.</text>
</comment>
<dbReference type="Proteomes" id="UP000034366">
    <property type="component" value="Unassembled WGS sequence"/>
</dbReference>
<accession>A0A0G0HZI3</accession>
<evidence type="ECO:0000313" key="2">
    <source>
        <dbReference type="Proteomes" id="UP000034366"/>
    </source>
</evidence>
<name>A0A0G0HZI3_9BACT</name>
<evidence type="ECO:0000313" key="1">
    <source>
        <dbReference type="EMBL" id="KKQ47722.1"/>
    </source>
</evidence>
<proteinExistence type="predicted"/>
<gene>
    <name evidence="1" type="ORF">US67_C0047G0009</name>
</gene>
<dbReference type="AlphaFoldDB" id="A0A0G0HZI3"/>
<dbReference type="EMBL" id="LBTW01000047">
    <property type="protein sequence ID" value="KKQ47722.1"/>
    <property type="molecule type" value="Genomic_DNA"/>
</dbReference>
<reference evidence="1 2" key="1">
    <citation type="journal article" date="2015" name="Nature">
        <title>rRNA introns, odd ribosomes, and small enigmatic genomes across a large radiation of phyla.</title>
        <authorList>
            <person name="Brown C.T."/>
            <person name="Hug L.A."/>
            <person name="Thomas B.C."/>
            <person name="Sharon I."/>
            <person name="Castelle C.J."/>
            <person name="Singh A."/>
            <person name="Wilkins M.J."/>
            <person name="Williams K.H."/>
            <person name="Banfield J.F."/>
        </authorList>
    </citation>
    <scope>NUCLEOTIDE SEQUENCE [LARGE SCALE GENOMIC DNA]</scope>
</reference>
<organism evidence="1 2">
    <name type="scientific">Candidatus Woesebacteria bacterium GW2011_GWD1_38_10</name>
    <dbReference type="NCBI Taxonomy" id="1618592"/>
    <lineage>
        <taxon>Bacteria</taxon>
        <taxon>Candidatus Woeseibacteriota</taxon>
    </lineage>
</organism>
<sequence>MKSESELCEACPLKENCNQYLIPERADGRRIVVSNPWQCMHLTCQQRTDLIKKDLRSPKTRIIADGYFYFKSPDKQHVRRVNVETGMIESEQCGEWYLTGQSIHKTYIVDPLHYPWKRIRPPKVDS</sequence>
<protein>
    <submittedName>
        <fullName evidence="1">Uncharacterized protein</fullName>
    </submittedName>
</protein>